<dbReference type="EMBL" id="LK023357">
    <property type="protein sequence ID" value="CDS12287.1"/>
    <property type="molecule type" value="Genomic_DNA"/>
</dbReference>
<dbReference type="PANTHER" id="PTHR10309:SF0">
    <property type="entry name" value="MANNOSE-6-PHOSPHATE ISOMERASE"/>
    <property type="match status" value="1"/>
</dbReference>
<dbReference type="SUPFAM" id="SSF51182">
    <property type="entry name" value="RmlC-like cupins"/>
    <property type="match status" value="1"/>
</dbReference>
<dbReference type="PRINTS" id="PR00714">
    <property type="entry name" value="MAN6PISMRASE"/>
</dbReference>
<dbReference type="GO" id="GO:0009298">
    <property type="term" value="P:GDP-mannose biosynthetic process"/>
    <property type="evidence" value="ECO:0007669"/>
    <property type="project" value="UniProtKB-UniPathway"/>
</dbReference>
<dbReference type="NCBIfam" id="TIGR00218">
    <property type="entry name" value="manA"/>
    <property type="match status" value="1"/>
</dbReference>
<feature type="binding site" evidence="11">
    <location>
        <position position="109"/>
    </location>
    <ligand>
        <name>Zn(2+)</name>
        <dbReference type="ChEBI" id="CHEBI:29105"/>
    </ligand>
</feature>
<dbReference type="Pfam" id="PF01238">
    <property type="entry name" value="PMI_typeI_C"/>
    <property type="match status" value="1"/>
</dbReference>
<feature type="domain" description="Phosphomannose isomerase type I helical insertion" evidence="18">
    <location>
        <begin position="167"/>
        <end position="250"/>
    </location>
</feature>
<dbReference type="PANTHER" id="PTHR10309">
    <property type="entry name" value="MANNOSE-6-PHOSPHATE ISOMERASE"/>
    <property type="match status" value="1"/>
</dbReference>
<dbReference type="GO" id="GO:0008270">
    <property type="term" value="F:zinc ion binding"/>
    <property type="evidence" value="ECO:0007669"/>
    <property type="project" value="InterPro"/>
</dbReference>
<dbReference type="InterPro" id="IPR046457">
    <property type="entry name" value="PMI_typeI_cat"/>
</dbReference>
<evidence type="ECO:0000259" key="16">
    <source>
        <dbReference type="Pfam" id="PF01238"/>
    </source>
</evidence>
<dbReference type="Pfam" id="PF20511">
    <property type="entry name" value="PMI_typeI_cat"/>
    <property type="match status" value="1"/>
</dbReference>
<dbReference type="InterPro" id="IPR014710">
    <property type="entry name" value="RmlC-like_jellyroll"/>
</dbReference>
<evidence type="ECO:0000313" key="19">
    <source>
        <dbReference type="EMBL" id="CDS12287.1"/>
    </source>
</evidence>
<evidence type="ECO:0000256" key="3">
    <source>
        <dbReference type="ARBA" id="ARBA00004666"/>
    </source>
</evidence>
<dbReference type="InterPro" id="IPR046456">
    <property type="entry name" value="PMI_typeI_C"/>
</dbReference>
<evidence type="ECO:0000256" key="13">
    <source>
        <dbReference type="RuleBase" id="RU004189"/>
    </source>
</evidence>
<dbReference type="InterPro" id="IPR016305">
    <property type="entry name" value="Mannose-6-P_Isomerase"/>
</dbReference>
<evidence type="ECO:0000256" key="14">
    <source>
        <dbReference type="RuleBase" id="RU004248"/>
    </source>
</evidence>
<evidence type="ECO:0000259" key="17">
    <source>
        <dbReference type="Pfam" id="PF20511"/>
    </source>
</evidence>
<dbReference type="UniPathway" id="UPA00126">
    <property type="reaction ID" value="UER00423"/>
</dbReference>
<evidence type="ECO:0000256" key="12">
    <source>
        <dbReference type="RuleBase" id="RU000611"/>
    </source>
</evidence>
<comment type="cofactor">
    <cofactor evidence="11 12">
        <name>Zn(2+)</name>
        <dbReference type="ChEBI" id="CHEBI:29105"/>
    </cofactor>
    <text evidence="11 12">Binds 1 zinc ion per subunit.</text>
</comment>
<evidence type="ECO:0000256" key="7">
    <source>
        <dbReference type="ARBA" id="ARBA00022723"/>
    </source>
</evidence>
<evidence type="ECO:0000256" key="10">
    <source>
        <dbReference type="PIRSR" id="PIRSR001480-1"/>
    </source>
</evidence>
<protein>
    <recommendedName>
        <fullName evidence="6 12">Mannose-6-phosphate isomerase</fullName>
        <ecNumber evidence="5 12">5.3.1.8</ecNumber>
    </recommendedName>
</protein>
<dbReference type="InterPro" id="IPR018050">
    <property type="entry name" value="Pmannose_isomerase-type1_CS"/>
</dbReference>
<dbReference type="GO" id="GO:0004476">
    <property type="term" value="F:mannose-6-phosphate isomerase activity"/>
    <property type="evidence" value="ECO:0007669"/>
    <property type="project" value="UniProtKB-EC"/>
</dbReference>
<dbReference type="InterPro" id="IPR001250">
    <property type="entry name" value="Man6P_Isoase-1"/>
</dbReference>
<comment type="pathway">
    <text evidence="3 14">Nucleotide-sugar biosynthesis; GDP-alpha-D-mannose biosynthesis; alpha-D-mannose 1-phosphate from D-fructose 6-phosphate: step 1/2.</text>
</comment>
<comment type="similarity">
    <text evidence="4 13">Belongs to the mannose-6-phosphate isomerase type 1 family.</text>
</comment>
<dbReference type="PROSITE" id="PS00965">
    <property type="entry name" value="PMI_I_1"/>
    <property type="match status" value="1"/>
</dbReference>
<feature type="active site" evidence="10">
    <location>
        <position position="289"/>
    </location>
</feature>
<dbReference type="GO" id="GO:0005829">
    <property type="term" value="C:cytosol"/>
    <property type="evidence" value="ECO:0007669"/>
    <property type="project" value="TreeGrafter"/>
</dbReference>
<dbReference type="InterPro" id="IPR011051">
    <property type="entry name" value="RmlC_Cupin_sf"/>
</dbReference>
<organism evidence="19">
    <name type="scientific">Lichtheimia ramosa</name>
    <dbReference type="NCBI Taxonomy" id="688394"/>
    <lineage>
        <taxon>Eukaryota</taxon>
        <taxon>Fungi</taxon>
        <taxon>Fungi incertae sedis</taxon>
        <taxon>Mucoromycota</taxon>
        <taxon>Mucoromycotina</taxon>
        <taxon>Mucoromycetes</taxon>
        <taxon>Mucorales</taxon>
        <taxon>Lichtheimiaceae</taxon>
        <taxon>Lichtheimia</taxon>
    </lineage>
</organism>
<keyword evidence="7 11" id="KW-0479">Metal-binding</keyword>
<proteinExistence type="inferred from homology"/>
<dbReference type="Gene3D" id="2.60.120.10">
    <property type="entry name" value="Jelly Rolls"/>
    <property type="match status" value="2"/>
</dbReference>
<feature type="domain" description="Phosphomannose isomerase type I catalytic" evidence="17">
    <location>
        <begin position="8"/>
        <end position="151"/>
    </location>
</feature>
<dbReference type="EC" id="5.3.1.8" evidence="5 12"/>
<sequence length="413" mass="45671">MTQQPAVYRLEAKTQSYDWGKLGDVSKVAHYAKQSGVDVDPAKPYAELWMGTHPNAPSVILDDTRTPLKDLIQAHSELSTETIYNQYNGDLPFLFKILSIRKALSIQAHPDKALGARLHKEFPNIYKDPNHKPEMAIALTPFEALCGFRPLNEIAQHLDTYPELAALVGNEKVQHFNNTIKQDNQDQNKSVLKDVFAAIMNSSADKVKEQLAQLTERLKGKENKTVVDELVLRLDQQYPGGDIGVFSMLVMNYVTMEPGQAMFLGANEPHAYLSGDCVECMAASDNVVRAGLTPKFKDVAVLVDMLTYRYGSAESQKMKGKTFGPHSLLYDPPIDEFSVVLTRLSGEETEKHEPIAGPSILIVTRGAGKLEANNAQFDLKDGYVYFIGANVPISATATGSDGLEFYRAFTVPN</sequence>
<keyword evidence="9 12" id="KW-0413">Isomerase</keyword>
<feature type="binding site" evidence="11">
    <location>
        <position position="270"/>
    </location>
    <ligand>
        <name>Zn(2+)</name>
        <dbReference type="ChEBI" id="CHEBI:29105"/>
    </ligand>
</feature>
<dbReference type="Gene3D" id="1.10.441.10">
    <property type="entry name" value="Phosphomannose Isomerase, domain 2"/>
    <property type="match status" value="1"/>
</dbReference>
<evidence type="ECO:0000256" key="15">
    <source>
        <dbReference type="SAM" id="Coils"/>
    </source>
</evidence>
<dbReference type="CDD" id="cd07011">
    <property type="entry name" value="cupin_PMI_type_I_N"/>
    <property type="match status" value="1"/>
</dbReference>
<evidence type="ECO:0000256" key="4">
    <source>
        <dbReference type="ARBA" id="ARBA00010772"/>
    </source>
</evidence>
<name>A0A077WZL4_9FUNG</name>
<evidence type="ECO:0000256" key="11">
    <source>
        <dbReference type="PIRSR" id="PIRSR001480-2"/>
    </source>
</evidence>
<evidence type="ECO:0000256" key="9">
    <source>
        <dbReference type="ARBA" id="ARBA00023235"/>
    </source>
</evidence>
<evidence type="ECO:0000256" key="2">
    <source>
        <dbReference type="ARBA" id="ARBA00002564"/>
    </source>
</evidence>
<dbReference type="PROSITE" id="PS00966">
    <property type="entry name" value="PMI_I_2"/>
    <property type="match status" value="1"/>
</dbReference>
<dbReference type="Pfam" id="PF20512">
    <property type="entry name" value="PMI_typeI_hel"/>
    <property type="match status" value="1"/>
</dbReference>
<keyword evidence="15" id="KW-0175">Coiled coil</keyword>
<dbReference type="FunFam" id="1.10.441.10:FF:000001">
    <property type="entry name" value="Mannose-6-phosphate isomerase"/>
    <property type="match status" value="1"/>
</dbReference>
<comment type="function">
    <text evidence="2">Involved in the synthesis of the GDP-mannose and dolichol-phosphate-mannose required for a number of critical mannosyl transfer reactions.</text>
</comment>
<feature type="coiled-coil region" evidence="15">
    <location>
        <begin position="197"/>
        <end position="224"/>
    </location>
</feature>
<dbReference type="AlphaFoldDB" id="A0A077WZL4"/>
<accession>A0A077WZL4</accession>
<feature type="binding site" evidence="11">
    <location>
        <position position="134"/>
    </location>
    <ligand>
        <name>Zn(2+)</name>
        <dbReference type="ChEBI" id="CHEBI:29105"/>
    </ligand>
</feature>
<evidence type="ECO:0000256" key="1">
    <source>
        <dbReference type="ARBA" id="ARBA00000757"/>
    </source>
</evidence>
<gene>
    <name evidence="19" type="ORF">LRAMOSA04482</name>
</gene>
<reference evidence="19" key="1">
    <citation type="journal article" date="2014" name="Genome Announc.">
        <title>De novo whole-genome sequence and genome annotation of Lichtheimia ramosa.</title>
        <authorList>
            <person name="Linde J."/>
            <person name="Schwartze V."/>
            <person name="Binder U."/>
            <person name="Lass-Florl C."/>
            <person name="Voigt K."/>
            <person name="Horn F."/>
        </authorList>
    </citation>
    <scope>NUCLEOTIDE SEQUENCE</scope>
    <source>
        <strain evidence="19">JMRC FSU:6197</strain>
    </source>
</reference>
<comment type="catalytic activity">
    <reaction evidence="1 12">
        <text>D-mannose 6-phosphate = D-fructose 6-phosphate</text>
        <dbReference type="Rhea" id="RHEA:12356"/>
        <dbReference type="ChEBI" id="CHEBI:58735"/>
        <dbReference type="ChEBI" id="CHEBI:61527"/>
        <dbReference type="EC" id="5.3.1.8"/>
    </reaction>
</comment>
<keyword evidence="8 11" id="KW-0862">Zinc</keyword>
<dbReference type="PIRSF" id="PIRSF001480">
    <property type="entry name" value="Mannose-6-phosphate_isomerase"/>
    <property type="match status" value="1"/>
</dbReference>
<dbReference type="GO" id="GO:0005975">
    <property type="term" value="P:carbohydrate metabolic process"/>
    <property type="evidence" value="ECO:0007669"/>
    <property type="project" value="InterPro"/>
</dbReference>
<feature type="binding site" evidence="11">
    <location>
        <position position="107"/>
    </location>
    <ligand>
        <name>Zn(2+)</name>
        <dbReference type="ChEBI" id="CHEBI:29105"/>
    </ligand>
</feature>
<evidence type="ECO:0000256" key="6">
    <source>
        <dbReference type="ARBA" id="ARBA00018236"/>
    </source>
</evidence>
<evidence type="ECO:0000256" key="8">
    <source>
        <dbReference type="ARBA" id="ARBA00022833"/>
    </source>
</evidence>
<dbReference type="InterPro" id="IPR046458">
    <property type="entry name" value="PMI_typeI_hel"/>
</dbReference>
<feature type="domain" description="Phosphomannose isomerase type I C-terminal" evidence="16">
    <location>
        <begin position="327"/>
        <end position="372"/>
    </location>
</feature>
<evidence type="ECO:0000256" key="5">
    <source>
        <dbReference type="ARBA" id="ARBA00011956"/>
    </source>
</evidence>
<evidence type="ECO:0000259" key="18">
    <source>
        <dbReference type="Pfam" id="PF20512"/>
    </source>
</evidence>
<dbReference type="OrthoDB" id="6605218at2759"/>